<dbReference type="Proteomes" id="UP000189681">
    <property type="component" value="Unassembled WGS sequence"/>
</dbReference>
<feature type="chain" id="PRO_5012415009" evidence="1">
    <location>
        <begin position="25"/>
        <end position="144"/>
    </location>
</feature>
<organism evidence="2 3">
    <name type="scientific">Candidatus Brocadia carolinensis</name>
    <dbReference type="NCBI Taxonomy" id="1004156"/>
    <lineage>
        <taxon>Bacteria</taxon>
        <taxon>Pseudomonadati</taxon>
        <taxon>Planctomycetota</taxon>
        <taxon>Candidatus Brocadiia</taxon>
        <taxon>Candidatus Brocadiales</taxon>
        <taxon>Candidatus Brocadiaceae</taxon>
        <taxon>Candidatus Brocadia</taxon>
    </lineage>
</organism>
<name>A0A1V4ARG3_9BACT</name>
<keyword evidence="1" id="KW-0732">Signal</keyword>
<sequence>MSKINKIFVSIQILIFLSLTLCSSGVTFVSQGKSGEFPCKGHACGCKSATDCMSHCCCSPQGNSLAAQQGIKKQKDSIQSFISSLKCKSGSDTITFTNAELKYTLEDDFVITRIKFFCFLANDTQVHLCEPPVSPPEKPPRCSA</sequence>
<gene>
    <name evidence="2" type="ORF">AYP45_13245</name>
</gene>
<proteinExistence type="predicted"/>
<evidence type="ECO:0000256" key="1">
    <source>
        <dbReference type="SAM" id="SignalP"/>
    </source>
</evidence>
<feature type="signal peptide" evidence="1">
    <location>
        <begin position="1"/>
        <end position="24"/>
    </location>
</feature>
<protein>
    <submittedName>
        <fullName evidence="2">Uncharacterized protein</fullName>
    </submittedName>
</protein>
<comment type="caution">
    <text evidence="2">The sequence shown here is derived from an EMBL/GenBank/DDBJ whole genome shotgun (WGS) entry which is preliminary data.</text>
</comment>
<dbReference type="EMBL" id="AYTS01000125">
    <property type="protein sequence ID" value="OOP55704.1"/>
    <property type="molecule type" value="Genomic_DNA"/>
</dbReference>
<dbReference type="AlphaFoldDB" id="A0A1V4ARG3"/>
<accession>A0A1V4ARG3</accession>
<reference evidence="2 3" key="1">
    <citation type="journal article" date="2017" name="Water Res.">
        <title>Discovery and metagenomic analysis of an anammox bacterial enrichment related to Candidatus "Brocadia caroliniensis" in a full-scale glycerol-fed nitritation-denitritation separate centrate treatment process.</title>
        <authorList>
            <person name="Park H."/>
            <person name="Brotto A.C."/>
            <person name="van Loosdrecht M.C."/>
            <person name="Chandran K."/>
        </authorList>
    </citation>
    <scope>NUCLEOTIDE SEQUENCE [LARGE SCALE GENOMIC DNA]</scope>
    <source>
        <strain evidence="2">26THWARD</strain>
    </source>
</reference>
<evidence type="ECO:0000313" key="2">
    <source>
        <dbReference type="EMBL" id="OOP55704.1"/>
    </source>
</evidence>
<evidence type="ECO:0000313" key="3">
    <source>
        <dbReference type="Proteomes" id="UP000189681"/>
    </source>
</evidence>